<accession>A0A8J8NGN1</accession>
<comment type="caution">
    <text evidence="2">The sequence shown here is derived from an EMBL/GenBank/DDBJ whole genome shotgun (WGS) entry which is preliminary data.</text>
</comment>
<reference evidence="2" key="1">
    <citation type="submission" date="2019-06" db="EMBL/GenBank/DDBJ databases">
        <authorList>
            <person name="Zheng W."/>
        </authorList>
    </citation>
    <scope>NUCLEOTIDE SEQUENCE</scope>
    <source>
        <strain evidence="2">QDHG01</strain>
    </source>
</reference>
<evidence type="ECO:0000256" key="1">
    <source>
        <dbReference type="SAM" id="SignalP"/>
    </source>
</evidence>
<name>A0A8J8NGN1_HALGN</name>
<gene>
    <name evidence="2" type="ORF">FGO68_gene3938</name>
</gene>
<keyword evidence="1" id="KW-0732">Signal</keyword>
<evidence type="ECO:0000313" key="2">
    <source>
        <dbReference type="EMBL" id="TNV74398.1"/>
    </source>
</evidence>
<evidence type="ECO:0000313" key="3">
    <source>
        <dbReference type="Proteomes" id="UP000785679"/>
    </source>
</evidence>
<feature type="signal peptide" evidence="1">
    <location>
        <begin position="1"/>
        <end position="28"/>
    </location>
</feature>
<proteinExistence type="predicted"/>
<dbReference type="OrthoDB" id="297511at2759"/>
<feature type="chain" id="PRO_5035177990" evidence="1">
    <location>
        <begin position="29"/>
        <end position="203"/>
    </location>
</feature>
<protein>
    <submittedName>
        <fullName evidence="2">Uncharacterized protein</fullName>
    </submittedName>
</protein>
<keyword evidence="3" id="KW-1185">Reference proteome</keyword>
<dbReference type="EMBL" id="RRYP01017047">
    <property type="protein sequence ID" value="TNV74398.1"/>
    <property type="molecule type" value="Genomic_DNA"/>
</dbReference>
<organism evidence="2 3">
    <name type="scientific">Halteria grandinella</name>
    <dbReference type="NCBI Taxonomy" id="5974"/>
    <lineage>
        <taxon>Eukaryota</taxon>
        <taxon>Sar</taxon>
        <taxon>Alveolata</taxon>
        <taxon>Ciliophora</taxon>
        <taxon>Intramacronucleata</taxon>
        <taxon>Spirotrichea</taxon>
        <taxon>Stichotrichia</taxon>
        <taxon>Sporadotrichida</taxon>
        <taxon>Halteriidae</taxon>
        <taxon>Halteria</taxon>
    </lineage>
</organism>
<dbReference type="AlphaFoldDB" id="A0A8J8NGN1"/>
<sequence>MVKGINNLQLQKMLILTSLLMMSHLRQCSHSKNKMQNLKKQSPISSQCSAKKIKPQDSSFKLGNKQYLIRIMLKGQNKNTKTPILTLGILFLEIRIPKTNQTQSLLTTEGTLDLSKIKGLSRAHTQLGELKNPVLLNHLSPNRCLVNYQFIELNKASSSYKTVEGVEPIFEAGDINKIQKNLMKLIQILNVSEEWLETQADLY</sequence>
<dbReference type="Proteomes" id="UP000785679">
    <property type="component" value="Unassembled WGS sequence"/>
</dbReference>